<protein>
    <submittedName>
        <fullName evidence="2">Uncharacterized protein</fullName>
    </submittedName>
</protein>
<sequence>MYSSSNSEVTEPTYTPSQFSQLFSCLTSTMPSPTEPPGPRGTNAINNISDTNKDKGAPNPNPSCSGTDPILFSLPLSAEFEHAGVLSTTPGEALPGTFMITDEHRRDDDNDEDQDEDDEILFMRSTPNSSHASSLRVGTMSRSRYSMLGTTQPDGKDESHSDSDSDSDSDGGAPLFTPSRDKTLGDSSREETRAKRFDGSDLGCPAQLVDRHQQEFQHGHWANSNTKADALNIHHHRPKTLLASFRPGMQLPLGIRTEPDPDAHPAYFSTRFIVKRAVARLQARRLNRLSSLDHSGRIESLIDGEQQTNDIEQQTNDVEQHHINGRGTYYNPPASPLPTQASKPLTTTTTTRKPNYSRPPTETSTTENPTPSSVQLGPFTLSPSDVALLASSEASFKRLTTPKFHPAFSGSSGSRRSSHRVSRLIQDSAEEWMDLSLDVGAKLGPKKKKMKEEEEEEEDKEEWEWVDHPMGRNRGYA</sequence>
<feature type="region of interest" description="Disordered" evidence="1">
    <location>
        <begin position="27"/>
        <end position="69"/>
    </location>
</feature>
<feature type="region of interest" description="Disordered" evidence="1">
    <location>
        <begin position="121"/>
        <end position="204"/>
    </location>
</feature>
<gene>
    <name evidence="2" type="ORF">B0T23DRAFT_442164</name>
</gene>
<feature type="compositionally biased region" description="Polar residues" evidence="1">
    <location>
        <begin position="140"/>
        <end position="153"/>
    </location>
</feature>
<name>A0AAJ0MRD6_9PEZI</name>
<evidence type="ECO:0000256" key="1">
    <source>
        <dbReference type="SAM" id="MobiDB-lite"/>
    </source>
</evidence>
<feature type="compositionally biased region" description="Low complexity" evidence="1">
    <location>
        <begin position="358"/>
        <end position="373"/>
    </location>
</feature>
<keyword evidence="3" id="KW-1185">Reference proteome</keyword>
<feature type="compositionally biased region" description="Basic and acidic residues" evidence="1">
    <location>
        <begin position="154"/>
        <end position="163"/>
    </location>
</feature>
<feature type="region of interest" description="Disordered" evidence="1">
    <location>
        <begin position="402"/>
        <end position="422"/>
    </location>
</feature>
<comment type="caution">
    <text evidence="2">The sequence shown here is derived from an EMBL/GenBank/DDBJ whole genome shotgun (WGS) entry which is preliminary data.</text>
</comment>
<dbReference type="AlphaFoldDB" id="A0AAJ0MRD6"/>
<feature type="region of interest" description="Disordered" evidence="1">
    <location>
        <begin position="323"/>
        <end position="379"/>
    </location>
</feature>
<accession>A0AAJ0MRD6</accession>
<feature type="compositionally biased region" description="Acidic residues" evidence="1">
    <location>
        <begin position="453"/>
        <end position="462"/>
    </location>
</feature>
<dbReference type="Proteomes" id="UP001285908">
    <property type="component" value="Unassembled WGS sequence"/>
</dbReference>
<reference evidence="2 3" key="1">
    <citation type="journal article" date="2023" name="Mol. Phylogenet. Evol.">
        <title>Genome-scale phylogeny and comparative genomics of the fungal order Sordariales.</title>
        <authorList>
            <person name="Hensen N."/>
            <person name="Bonometti L."/>
            <person name="Westerberg I."/>
            <person name="Brannstrom I.O."/>
            <person name="Guillou S."/>
            <person name="Cros-Aarteil S."/>
            <person name="Calhoun S."/>
            <person name="Haridas S."/>
            <person name="Kuo A."/>
            <person name="Mondo S."/>
            <person name="Pangilinan J."/>
            <person name="Riley R."/>
            <person name="LaButti K."/>
            <person name="Andreopoulos B."/>
            <person name="Lipzen A."/>
            <person name="Chen C."/>
            <person name="Yan M."/>
            <person name="Daum C."/>
            <person name="Ng V."/>
            <person name="Clum A."/>
            <person name="Steindorff A."/>
            <person name="Ohm R.A."/>
            <person name="Martin F."/>
            <person name="Silar P."/>
            <person name="Natvig D.O."/>
            <person name="Lalanne C."/>
            <person name="Gautier V."/>
            <person name="Ament-Velasquez S.L."/>
            <person name="Kruys A."/>
            <person name="Hutchinson M.I."/>
            <person name="Powell A.J."/>
            <person name="Barry K."/>
            <person name="Miller A.N."/>
            <person name="Grigoriev I.V."/>
            <person name="Debuchy R."/>
            <person name="Gladieux P."/>
            <person name="Hiltunen Thoren M."/>
            <person name="Johannesson H."/>
        </authorList>
    </citation>
    <scope>NUCLEOTIDE SEQUENCE [LARGE SCALE GENOMIC DNA]</scope>
    <source>
        <strain evidence="2 3">FGSC 10403</strain>
    </source>
</reference>
<feature type="region of interest" description="Disordered" evidence="1">
    <location>
        <begin position="444"/>
        <end position="477"/>
    </location>
</feature>
<evidence type="ECO:0000313" key="3">
    <source>
        <dbReference type="Proteomes" id="UP001285908"/>
    </source>
</evidence>
<feature type="compositionally biased region" description="Basic and acidic residues" evidence="1">
    <location>
        <begin position="179"/>
        <end position="199"/>
    </location>
</feature>
<dbReference type="GeneID" id="87878430"/>
<evidence type="ECO:0000313" key="2">
    <source>
        <dbReference type="EMBL" id="KAK3492546.1"/>
    </source>
</evidence>
<proteinExistence type="predicted"/>
<dbReference type="RefSeq" id="XP_062693004.1">
    <property type="nucleotide sequence ID" value="XM_062840808.1"/>
</dbReference>
<organism evidence="2 3">
    <name type="scientific">Neurospora hispaniola</name>
    <dbReference type="NCBI Taxonomy" id="588809"/>
    <lineage>
        <taxon>Eukaryota</taxon>
        <taxon>Fungi</taxon>
        <taxon>Dikarya</taxon>
        <taxon>Ascomycota</taxon>
        <taxon>Pezizomycotina</taxon>
        <taxon>Sordariomycetes</taxon>
        <taxon>Sordariomycetidae</taxon>
        <taxon>Sordariales</taxon>
        <taxon>Sordariaceae</taxon>
        <taxon>Neurospora</taxon>
    </lineage>
</organism>
<dbReference type="EMBL" id="JAULSX010000004">
    <property type="protein sequence ID" value="KAK3492546.1"/>
    <property type="molecule type" value="Genomic_DNA"/>
</dbReference>